<dbReference type="Pfam" id="PF21884">
    <property type="entry name" value="ZUO1-like_ZHD"/>
    <property type="match status" value="1"/>
</dbReference>
<dbReference type="InterPro" id="IPR051964">
    <property type="entry name" value="Chaperone_stress_response"/>
</dbReference>
<dbReference type="InterPro" id="IPR036869">
    <property type="entry name" value="J_dom_sf"/>
</dbReference>
<dbReference type="GO" id="GO:0008270">
    <property type="term" value="F:zinc ion binding"/>
    <property type="evidence" value="ECO:0007669"/>
    <property type="project" value="UniProtKB-KW"/>
</dbReference>
<dbReference type="Proteomes" id="UP000703269">
    <property type="component" value="Unassembled WGS sequence"/>
</dbReference>
<evidence type="ECO:0000313" key="8">
    <source>
        <dbReference type="EMBL" id="GJE85684.1"/>
    </source>
</evidence>
<name>A0A9P3G0X2_9APHY</name>
<dbReference type="Gene3D" id="3.30.160.60">
    <property type="entry name" value="Classic Zinc Finger"/>
    <property type="match status" value="1"/>
</dbReference>
<sequence length="574" mass="64671">MGARESTARGGEGGETADAPPDYYTLLEVDENATADEIRKSFRKLALIHHPDKNHDDIEGATKRFAALQQAYEVLSDEQERAWYDNHRASLVPEPDAQTVFEDIRRGAAPPRGRDRGLTVRHLEQFFNPSIYKGFDDSESSFFTIYRNLYVRLAYDESQWSGNPADSYPSFGNATWLWAPLSKDEADTAARTFYNFWLNFVTDKDFSWVDLWETNDAPDRRVRRLMEKENKKARDDARKEYNETIRALTMFIRKRDPRYKAHLVRQQATTAAKASAKSSGQSTPRTRPPQAANTFVEQAWQKAQRDNTLYADLEWAAAEGAGDEEEWECVACGKTFRSEAAWDSHERSKKHMQAVERLKREMMEDNEELGLDGARDEDDGHEEEEGSGPEEFVDAPDEVAPSPEVEENPEEPPLVKDAHATDEEGGTEEDMLPQSKKKKAKKQARLPSPPSPELLSKSRRKARARRPVSPDDLGKSVDALGLGSPAEEEETVHTDGTKTPAEADKPEISKRDKRRAREAAKKAKEEQEASAPQVCNICKETFLSRTKLFAHISATGHAAAEEGGGKKKGKKGKR</sequence>
<organism evidence="8 9">
    <name type="scientific">Phanerochaete sordida</name>
    <dbReference type="NCBI Taxonomy" id="48140"/>
    <lineage>
        <taxon>Eukaryota</taxon>
        <taxon>Fungi</taxon>
        <taxon>Dikarya</taxon>
        <taxon>Basidiomycota</taxon>
        <taxon>Agaricomycotina</taxon>
        <taxon>Agaricomycetes</taxon>
        <taxon>Polyporales</taxon>
        <taxon>Phanerochaetaceae</taxon>
        <taxon>Phanerochaete</taxon>
    </lineage>
</organism>
<protein>
    <submittedName>
        <fullName evidence="8">DnaJ domain-containing protein</fullName>
    </submittedName>
</protein>
<dbReference type="PROSITE" id="PS00636">
    <property type="entry name" value="DNAJ_1"/>
    <property type="match status" value="1"/>
</dbReference>
<gene>
    <name evidence="8" type="ORF">PsYK624_017630</name>
</gene>
<evidence type="ECO:0000256" key="4">
    <source>
        <dbReference type="PROSITE-ProRule" id="PRU00042"/>
    </source>
</evidence>
<evidence type="ECO:0000313" key="9">
    <source>
        <dbReference type="Proteomes" id="UP000703269"/>
    </source>
</evidence>
<dbReference type="InterPro" id="IPR003604">
    <property type="entry name" value="Matrin/U1-like-C_Znf_C2H2"/>
</dbReference>
<dbReference type="EMBL" id="BPQB01000002">
    <property type="protein sequence ID" value="GJE85684.1"/>
    <property type="molecule type" value="Genomic_DNA"/>
</dbReference>
<dbReference type="InterPro" id="IPR022755">
    <property type="entry name" value="Znf_C2H2_jaz"/>
</dbReference>
<dbReference type="CDD" id="cd06257">
    <property type="entry name" value="DnaJ"/>
    <property type="match status" value="1"/>
</dbReference>
<dbReference type="GO" id="GO:0003676">
    <property type="term" value="F:nucleic acid binding"/>
    <property type="evidence" value="ECO:0007669"/>
    <property type="project" value="InterPro"/>
</dbReference>
<feature type="compositionally biased region" description="Basic and acidic residues" evidence="5">
    <location>
        <begin position="491"/>
        <end position="527"/>
    </location>
</feature>
<evidence type="ECO:0000256" key="5">
    <source>
        <dbReference type="SAM" id="MobiDB-lite"/>
    </source>
</evidence>
<keyword evidence="1" id="KW-0479">Metal-binding</keyword>
<feature type="region of interest" description="Disordered" evidence="5">
    <location>
        <begin position="368"/>
        <end position="531"/>
    </location>
</feature>
<dbReference type="PROSITE" id="PS00028">
    <property type="entry name" value="ZINC_FINGER_C2H2_1"/>
    <property type="match status" value="2"/>
</dbReference>
<feature type="domain" description="C2H2-type" evidence="7">
    <location>
        <begin position="327"/>
        <end position="356"/>
    </location>
</feature>
<dbReference type="InterPro" id="IPR036236">
    <property type="entry name" value="Znf_C2H2_sf"/>
</dbReference>
<proteinExistence type="predicted"/>
<dbReference type="SMART" id="SM00355">
    <property type="entry name" value="ZnF_C2H2"/>
    <property type="match status" value="2"/>
</dbReference>
<dbReference type="Pfam" id="PF00226">
    <property type="entry name" value="DnaJ"/>
    <property type="match status" value="1"/>
</dbReference>
<dbReference type="OrthoDB" id="5894at2759"/>
<feature type="compositionally biased region" description="Low complexity" evidence="5">
    <location>
        <begin position="267"/>
        <end position="283"/>
    </location>
</feature>
<feature type="compositionally biased region" description="Basic residues" evidence="5">
    <location>
        <begin position="435"/>
        <end position="444"/>
    </location>
</feature>
<feature type="domain" description="J" evidence="6">
    <location>
        <begin position="22"/>
        <end position="88"/>
    </location>
</feature>
<feature type="compositionally biased region" description="Basic and acidic residues" evidence="5">
    <location>
        <begin position="413"/>
        <end position="422"/>
    </location>
</feature>
<feature type="region of interest" description="Disordered" evidence="5">
    <location>
        <begin position="554"/>
        <end position="574"/>
    </location>
</feature>
<evidence type="ECO:0000256" key="3">
    <source>
        <dbReference type="ARBA" id="ARBA00022833"/>
    </source>
</evidence>
<dbReference type="GO" id="GO:0005737">
    <property type="term" value="C:cytoplasm"/>
    <property type="evidence" value="ECO:0007669"/>
    <property type="project" value="TreeGrafter"/>
</dbReference>
<feature type="compositionally biased region" description="Basic residues" evidence="5">
    <location>
        <begin position="457"/>
        <end position="466"/>
    </location>
</feature>
<evidence type="ECO:0000259" key="7">
    <source>
        <dbReference type="PROSITE" id="PS50157"/>
    </source>
</evidence>
<dbReference type="AlphaFoldDB" id="A0A9P3G0X2"/>
<feature type="compositionally biased region" description="Acidic residues" evidence="5">
    <location>
        <begin position="368"/>
        <end position="397"/>
    </location>
</feature>
<dbReference type="InterPro" id="IPR018253">
    <property type="entry name" value="DnaJ_domain_CS"/>
</dbReference>
<dbReference type="SUPFAM" id="SSF46565">
    <property type="entry name" value="Chaperone J-domain"/>
    <property type="match status" value="1"/>
</dbReference>
<feature type="region of interest" description="Disordered" evidence="5">
    <location>
        <begin position="267"/>
        <end position="291"/>
    </location>
</feature>
<dbReference type="Gene3D" id="1.10.287.110">
    <property type="entry name" value="DnaJ domain"/>
    <property type="match status" value="1"/>
</dbReference>
<keyword evidence="3" id="KW-0862">Zinc</keyword>
<keyword evidence="9" id="KW-1185">Reference proteome</keyword>
<dbReference type="InterPro" id="IPR013087">
    <property type="entry name" value="Znf_C2H2_type"/>
</dbReference>
<dbReference type="PROSITE" id="PS50157">
    <property type="entry name" value="ZINC_FINGER_C2H2_2"/>
    <property type="match status" value="1"/>
</dbReference>
<dbReference type="PANTHER" id="PTHR44029:SF1">
    <property type="entry name" value="DNAJ HOMOLOG SUBFAMILY C MEMBER 21"/>
    <property type="match status" value="1"/>
</dbReference>
<evidence type="ECO:0000256" key="2">
    <source>
        <dbReference type="ARBA" id="ARBA00022771"/>
    </source>
</evidence>
<keyword evidence="2 4" id="KW-0863">Zinc-finger</keyword>
<evidence type="ECO:0000259" key="6">
    <source>
        <dbReference type="PROSITE" id="PS50076"/>
    </source>
</evidence>
<dbReference type="SMART" id="SM00271">
    <property type="entry name" value="DnaJ"/>
    <property type="match status" value="1"/>
</dbReference>
<dbReference type="PRINTS" id="PR00625">
    <property type="entry name" value="JDOMAIN"/>
</dbReference>
<dbReference type="PROSITE" id="PS50076">
    <property type="entry name" value="DNAJ_2"/>
    <property type="match status" value="1"/>
</dbReference>
<comment type="caution">
    <text evidence="8">The sequence shown here is derived from an EMBL/GenBank/DDBJ whole genome shotgun (WGS) entry which is preliminary data.</text>
</comment>
<feature type="region of interest" description="Disordered" evidence="5">
    <location>
        <begin position="1"/>
        <end position="22"/>
    </location>
</feature>
<dbReference type="SMART" id="SM00451">
    <property type="entry name" value="ZnF_U1"/>
    <property type="match status" value="1"/>
</dbReference>
<accession>A0A9P3G0X2</accession>
<dbReference type="InterPro" id="IPR054076">
    <property type="entry name" value="ZUO1-like_ZHD"/>
</dbReference>
<dbReference type="PANTHER" id="PTHR44029">
    <property type="entry name" value="DNAJ HOMOLOG SUBFAMILY C MEMBER 21"/>
    <property type="match status" value="1"/>
</dbReference>
<reference evidence="8 9" key="1">
    <citation type="submission" date="2021-08" db="EMBL/GenBank/DDBJ databases">
        <title>Draft Genome Sequence of Phanerochaete sordida strain YK-624.</title>
        <authorList>
            <person name="Mori T."/>
            <person name="Dohra H."/>
            <person name="Suzuki T."/>
            <person name="Kawagishi H."/>
            <person name="Hirai H."/>
        </authorList>
    </citation>
    <scope>NUCLEOTIDE SEQUENCE [LARGE SCALE GENOMIC DNA]</scope>
    <source>
        <strain evidence="8 9">YK-624</strain>
    </source>
</reference>
<evidence type="ECO:0000256" key="1">
    <source>
        <dbReference type="ARBA" id="ARBA00022723"/>
    </source>
</evidence>
<dbReference type="InterPro" id="IPR001623">
    <property type="entry name" value="DnaJ_domain"/>
</dbReference>
<dbReference type="SUPFAM" id="SSF57667">
    <property type="entry name" value="beta-beta-alpha zinc fingers"/>
    <property type="match status" value="1"/>
</dbReference>
<dbReference type="Pfam" id="PF12171">
    <property type="entry name" value="zf-C2H2_jaz"/>
    <property type="match status" value="1"/>
</dbReference>